<dbReference type="SMART" id="SM00388">
    <property type="entry name" value="HisKA"/>
    <property type="match status" value="1"/>
</dbReference>
<dbReference type="CDD" id="cd00156">
    <property type="entry name" value="REC"/>
    <property type="match status" value="1"/>
</dbReference>
<evidence type="ECO:0000259" key="12">
    <source>
        <dbReference type="PROSITE" id="PS50110"/>
    </source>
</evidence>
<dbReference type="InterPro" id="IPR005467">
    <property type="entry name" value="His_kinase_dom"/>
</dbReference>
<feature type="transmembrane region" description="Helical" evidence="10">
    <location>
        <begin position="121"/>
        <end position="143"/>
    </location>
</feature>
<evidence type="ECO:0000256" key="6">
    <source>
        <dbReference type="ARBA" id="ARBA00022692"/>
    </source>
</evidence>
<evidence type="ECO:0000256" key="9">
    <source>
        <dbReference type="PROSITE-ProRule" id="PRU00169"/>
    </source>
</evidence>
<evidence type="ECO:0000256" key="4">
    <source>
        <dbReference type="ARBA" id="ARBA00022475"/>
    </source>
</evidence>
<evidence type="ECO:0000256" key="2">
    <source>
        <dbReference type="ARBA" id="ARBA00004651"/>
    </source>
</evidence>
<feature type="modified residue" description="4-aspartylphosphate" evidence="9">
    <location>
        <position position="731"/>
    </location>
</feature>
<dbReference type="Gene3D" id="3.30.450.20">
    <property type="entry name" value="PAS domain"/>
    <property type="match status" value="1"/>
</dbReference>
<organism evidence="15 16">
    <name type="scientific">Hyalangium rubrum</name>
    <dbReference type="NCBI Taxonomy" id="3103134"/>
    <lineage>
        <taxon>Bacteria</taxon>
        <taxon>Pseudomonadati</taxon>
        <taxon>Myxococcota</taxon>
        <taxon>Myxococcia</taxon>
        <taxon>Myxococcales</taxon>
        <taxon>Cystobacterineae</taxon>
        <taxon>Archangiaceae</taxon>
        <taxon>Hyalangium</taxon>
    </lineage>
</organism>
<evidence type="ECO:0000256" key="7">
    <source>
        <dbReference type="ARBA" id="ARBA00022989"/>
    </source>
</evidence>
<dbReference type="SUPFAM" id="SSF52172">
    <property type="entry name" value="CheY-like"/>
    <property type="match status" value="1"/>
</dbReference>
<dbReference type="Gene3D" id="3.40.50.2300">
    <property type="match status" value="1"/>
</dbReference>
<proteinExistence type="predicted"/>
<evidence type="ECO:0000313" key="16">
    <source>
        <dbReference type="Proteomes" id="UP001291309"/>
    </source>
</evidence>
<feature type="transmembrane region" description="Helical" evidence="10">
    <location>
        <begin position="216"/>
        <end position="235"/>
    </location>
</feature>
<feature type="transmembrane region" description="Helical" evidence="10">
    <location>
        <begin position="247"/>
        <end position="265"/>
    </location>
</feature>
<dbReference type="InterPro" id="IPR007895">
    <property type="entry name" value="MASE1"/>
</dbReference>
<feature type="domain" description="PAC" evidence="14">
    <location>
        <begin position="378"/>
        <end position="430"/>
    </location>
</feature>
<evidence type="ECO:0000259" key="11">
    <source>
        <dbReference type="PROSITE" id="PS50109"/>
    </source>
</evidence>
<dbReference type="SUPFAM" id="SSF47384">
    <property type="entry name" value="Homodimeric domain of signal transducing histidine kinase"/>
    <property type="match status" value="1"/>
</dbReference>
<keyword evidence="16" id="KW-1185">Reference proteome</keyword>
<accession>A0ABU5HFP7</accession>
<keyword evidence="8 10" id="KW-0472">Membrane</keyword>
<dbReference type="Pfam" id="PF00512">
    <property type="entry name" value="HisKA"/>
    <property type="match status" value="1"/>
</dbReference>
<dbReference type="SMART" id="SM00387">
    <property type="entry name" value="HATPase_c"/>
    <property type="match status" value="1"/>
</dbReference>
<dbReference type="Pfam" id="PF05231">
    <property type="entry name" value="MASE1"/>
    <property type="match status" value="1"/>
</dbReference>
<feature type="transmembrane region" description="Helical" evidence="10">
    <location>
        <begin position="163"/>
        <end position="182"/>
    </location>
</feature>
<dbReference type="Pfam" id="PF13426">
    <property type="entry name" value="PAS_9"/>
    <property type="match status" value="1"/>
</dbReference>
<dbReference type="EC" id="2.7.13.3" evidence="3"/>
<dbReference type="InterPro" id="IPR036890">
    <property type="entry name" value="HATPase_C_sf"/>
</dbReference>
<comment type="catalytic activity">
    <reaction evidence="1">
        <text>ATP + protein L-histidine = ADP + protein N-phospho-L-histidine.</text>
        <dbReference type="EC" id="2.7.13.3"/>
    </reaction>
</comment>
<feature type="transmembrane region" description="Helical" evidence="10">
    <location>
        <begin position="20"/>
        <end position="39"/>
    </location>
</feature>
<dbReference type="InterPro" id="IPR003594">
    <property type="entry name" value="HATPase_dom"/>
</dbReference>
<dbReference type="PRINTS" id="PR00344">
    <property type="entry name" value="BCTRLSENSOR"/>
</dbReference>
<evidence type="ECO:0000259" key="13">
    <source>
        <dbReference type="PROSITE" id="PS50112"/>
    </source>
</evidence>
<comment type="subcellular location">
    <subcellularLocation>
        <location evidence="2">Cell membrane</location>
        <topology evidence="2">Multi-pass membrane protein</topology>
    </subcellularLocation>
</comment>
<dbReference type="InterPro" id="IPR000014">
    <property type="entry name" value="PAS"/>
</dbReference>
<keyword evidence="7 10" id="KW-1133">Transmembrane helix</keyword>
<dbReference type="SUPFAM" id="SSF55785">
    <property type="entry name" value="PYP-like sensor domain (PAS domain)"/>
    <property type="match status" value="1"/>
</dbReference>
<dbReference type="SMART" id="SM00086">
    <property type="entry name" value="PAC"/>
    <property type="match status" value="1"/>
</dbReference>
<dbReference type="Gene3D" id="1.10.287.130">
    <property type="match status" value="1"/>
</dbReference>
<protein>
    <recommendedName>
        <fullName evidence="3">histidine kinase</fullName>
        <ecNumber evidence="3">2.7.13.3</ecNumber>
    </recommendedName>
</protein>
<dbReference type="InterPro" id="IPR011006">
    <property type="entry name" value="CheY-like_superfamily"/>
</dbReference>
<dbReference type="EMBL" id="JAXIVS010000019">
    <property type="protein sequence ID" value="MDY7232296.1"/>
    <property type="molecule type" value="Genomic_DNA"/>
</dbReference>
<dbReference type="Pfam" id="PF00072">
    <property type="entry name" value="Response_reg"/>
    <property type="match status" value="1"/>
</dbReference>
<dbReference type="InterPro" id="IPR001789">
    <property type="entry name" value="Sig_transdc_resp-reg_receiver"/>
</dbReference>
<dbReference type="InterPro" id="IPR000700">
    <property type="entry name" value="PAS-assoc_C"/>
</dbReference>
<feature type="domain" description="Histidine kinase" evidence="11">
    <location>
        <begin position="443"/>
        <end position="659"/>
    </location>
</feature>
<dbReference type="PANTHER" id="PTHR43065:SF42">
    <property type="entry name" value="TWO-COMPONENT SENSOR PPRA"/>
    <property type="match status" value="1"/>
</dbReference>
<reference evidence="15 16" key="1">
    <citation type="submission" date="2023-12" db="EMBL/GenBank/DDBJ databases">
        <title>the genome sequence of Hyalangium sp. s54d21.</title>
        <authorList>
            <person name="Zhang X."/>
        </authorList>
    </citation>
    <scope>NUCLEOTIDE SEQUENCE [LARGE SCALE GENOMIC DNA]</scope>
    <source>
        <strain evidence="16">s54d21</strain>
    </source>
</reference>
<keyword evidence="4" id="KW-1003">Cell membrane</keyword>
<evidence type="ECO:0000256" key="5">
    <source>
        <dbReference type="ARBA" id="ARBA00022553"/>
    </source>
</evidence>
<gene>
    <name evidence="15" type="ORF">SYV04_38260</name>
</gene>
<keyword evidence="6 10" id="KW-0812">Transmembrane</keyword>
<dbReference type="InterPro" id="IPR035965">
    <property type="entry name" value="PAS-like_dom_sf"/>
</dbReference>
<dbReference type="NCBIfam" id="TIGR00229">
    <property type="entry name" value="sensory_box"/>
    <property type="match status" value="1"/>
</dbReference>
<dbReference type="InterPro" id="IPR001610">
    <property type="entry name" value="PAC"/>
</dbReference>
<dbReference type="CDD" id="cd00130">
    <property type="entry name" value="PAS"/>
    <property type="match status" value="1"/>
</dbReference>
<dbReference type="InterPro" id="IPR036097">
    <property type="entry name" value="HisK_dim/P_sf"/>
</dbReference>
<evidence type="ECO:0000259" key="14">
    <source>
        <dbReference type="PROSITE" id="PS50113"/>
    </source>
</evidence>
<evidence type="ECO:0000256" key="1">
    <source>
        <dbReference type="ARBA" id="ARBA00000085"/>
    </source>
</evidence>
<evidence type="ECO:0000256" key="10">
    <source>
        <dbReference type="SAM" id="Phobius"/>
    </source>
</evidence>
<evidence type="ECO:0000256" key="3">
    <source>
        <dbReference type="ARBA" id="ARBA00012438"/>
    </source>
</evidence>
<dbReference type="PROSITE" id="PS50109">
    <property type="entry name" value="HIS_KIN"/>
    <property type="match status" value="1"/>
</dbReference>
<keyword evidence="5 9" id="KW-0597">Phosphoprotein</keyword>
<dbReference type="Gene3D" id="3.30.565.10">
    <property type="entry name" value="Histidine kinase-like ATPase, C-terminal domain"/>
    <property type="match status" value="1"/>
</dbReference>
<feature type="transmembrane region" description="Helical" evidence="10">
    <location>
        <begin position="88"/>
        <end position="109"/>
    </location>
</feature>
<dbReference type="PROSITE" id="PS50113">
    <property type="entry name" value="PAC"/>
    <property type="match status" value="1"/>
</dbReference>
<feature type="domain" description="Response regulatory" evidence="12">
    <location>
        <begin position="682"/>
        <end position="798"/>
    </location>
</feature>
<dbReference type="PROSITE" id="PS50112">
    <property type="entry name" value="PAS"/>
    <property type="match status" value="1"/>
</dbReference>
<dbReference type="InterPro" id="IPR003661">
    <property type="entry name" value="HisK_dim/P_dom"/>
</dbReference>
<dbReference type="Pfam" id="PF02518">
    <property type="entry name" value="HATPase_c"/>
    <property type="match status" value="1"/>
</dbReference>
<feature type="transmembrane region" description="Helical" evidence="10">
    <location>
        <begin position="194"/>
        <end position="210"/>
    </location>
</feature>
<evidence type="ECO:0000256" key="8">
    <source>
        <dbReference type="ARBA" id="ARBA00023136"/>
    </source>
</evidence>
<dbReference type="InterPro" id="IPR004358">
    <property type="entry name" value="Sig_transdc_His_kin-like_C"/>
</dbReference>
<feature type="domain" description="PAS" evidence="13">
    <location>
        <begin position="303"/>
        <end position="375"/>
    </location>
</feature>
<dbReference type="SUPFAM" id="SSF55874">
    <property type="entry name" value="ATPase domain of HSP90 chaperone/DNA topoisomerase II/histidine kinase"/>
    <property type="match status" value="1"/>
</dbReference>
<dbReference type="SMART" id="SM00448">
    <property type="entry name" value="REC"/>
    <property type="match status" value="1"/>
</dbReference>
<dbReference type="PROSITE" id="PS50110">
    <property type="entry name" value="RESPONSE_REGULATORY"/>
    <property type="match status" value="1"/>
</dbReference>
<name>A0ABU5HFP7_9BACT</name>
<dbReference type="CDD" id="cd00082">
    <property type="entry name" value="HisKA"/>
    <property type="match status" value="1"/>
</dbReference>
<dbReference type="Proteomes" id="UP001291309">
    <property type="component" value="Unassembled WGS sequence"/>
</dbReference>
<evidence type="ECO:0000313" key="15">
    <source>
        <dbReference type="EMBL" id="MDY7232296.1"/>
    </source>
</evidence>
<sequence length="812" mass="87019">MGGHTIRLPERTHWAYDVRGILTMLALAGVYLAVAWAGLQFTIFHKNSSPVWPASGVALAALMVLGVSRWPGIFLGAVLCALVNGDTLFTGVGVATGNTLAAVLGALLLRRLGVSVSLRRLQDVVALIVGGALLCTQVSALIGTASTCLLGSVPWEQFWRTAGVWWGGDALGVIVVAPVLLLRPVRPLERRWEAVALAVAILLVCAEVFLDGAVRLPFAYLETLFFFPLVVWAALRFSTRGTAFTTLLITVLSVLATVSGLGPFAQESLPTALLLVQLIVAINAVTGLLLAAVSAERHSALARLELLATAVRGVSEGVVISEVSPEGPRVAFANEAFRSMVGRPLEALVGRSPSEHFGKLDPETHERLDASLREAGPFRGEVLLTRPDGTWVRSELQHSPVRDGGGAVTHLVSIHRDVTATEELRARLLAAERVATVGMLAAGVGHEINNPLAYLGLNLETALRGLSRDMGLKAETVASLRGAQEATERIRRIVQDLRMFSREGSEEHARVDLREVVKPALRMTRHLLRERARLVESYEAVPHVLGSEARLGQVLVNLLVNAMQAIPEGSPERNEVRVFVDTAPDGRARVRVEDTGLGILPEVLPHIFEPFFTTKSHAEGTGLGLSISQQIVRSHGGEVLVSSESGKGSVFTVLLPAASAPVAGALPHYALPSPVEGARRGRILIIDDEPRLALSMRLLLSPHHDVVVTTRGSEALGMVSSGQRFDAVVCDLQMPDMTGMDVYARLSTEVPELARRLVFISGGACTPTALNFIRHVRNPVLEKPVHPSLLLSTIDEALAPVPFVSHGDKPPV</sequence>
<dbReference type="RefSeq" id="WP_321551008.1">
    <property type="nucleotide sequence ID" value="NZ_JAXIVS010000019.1"/>
</dbReference>
<comment type="caution">
    <text evidence="15">The sequence shown here is derived from an EMBL/GenBank/DDBJ whole genome shotgun (WGS) entry which is preliminary data.</text>
</comment>
<feature type="transmembrane region" description="Helical" evidence="10">
    <location>
        <begin position="271"/>
        <end position="293"/>
    </location>
</feature>
<dbReference type="PANTHER" id="PTHR43065">
    <property type="entry name" value="SENSOR HISTIDINE KINASE"/>
    <property type="match status" value="1"/>
</dbReference>